<dbReference type="EMBL" id="JAUHHV010000007">
    <property type="protein sequence ID" value="KAK1418133.1"/>
    <property type="molecule type" value="Genomic_DNA"/>
</dbReference>
<feature type="domain" description="Knl1 C-terminal RWD" evidence="2">
    <location>
        <begin position="961"/>
        <end position="1067"/>
    </location>
</feature>
<dbReference type="Pfam" id="PF18210">
    <property type="entry name" value="Knl1_RWD_C"/>
    <property type="match status" value="1"/>
</dbReference>
<feature type="region of interest" description="Disordered" evidence="1">
    <location>
        <begin position="154"/>
        <end position="183"/>
    </location>
</feature>
<comment type="caution">
    <text evidence="3">The sequence shown here is derived from an EMBL/GenBank/DDBJ whole genome shotgun (WGS) entry which is preliminary data.</text>
</comment>
<dbReference type="InterPro" id="IPR040850">
    <property type="entry name" value="Knl1_RWD_C"/>
</dbReference>
<protein>
    <recommendedName>
        <fullName evidence="2">Knl1 C-terminal RWD domain-containing protein</fullName>
    </recommendedName>
</protein>
<dbReference type="Proteomes" id="UP001229421">
    <property type="component" value="Unassembled WGS sequence"/>
</dbReference>
<name>A0AAD8KAM5_TARER</name>
<evidence type="ECO:0000313" key="3">
    <source>
        <dbReference type="EMBL" id="KAK1418133.1"/>
    </source>
</evidence>
<feature type="compositionally biased region" description="Acidic residues" evidence="1">
    <location>
        <begin position="72"/>
        <end position="81"/>
    </location>
</feature>
<evidence type="ECO:0000256" key="1">
    <source>
        <dbReference type="SAM" id="MobiDB-lite"/>
    </source>
</evidence>
<feature type="compositionally biased region" description="Polar residues" evidence="1">
    <location>
        <begin position="94"/>
        <end position="106"/>
    </location>
</feature>
<feature type="compositionally biased region" description="Basic and acidic residues" evidence="1">
    <location>
        <begin position="154"/>
        <end position="174"/>
    </location>
</feature>
<reference evidence="3" key="1">
    <citation type="journal article" date="2023" name="bioRxiv">
        <title>Improved chromosome-level genome assembly for marigold (Tagetes erecta).</title>
        <authorList>
            <person name="Jiang F."/>
            <person name="Yuan L."/>
            <person name="Wang S."/>
            <person name="Wang H."/>
            <person name="Xu D."/>
            <person name="Wang A."/>
            <person name="Fan W."/>
        </authorList>
    </citation>
    <scope>NUCLEOTIDE SEQUENCE</scope>
    <source>
        <strain evidence="3">WSJ</strain>
        <tissue evidence="3">Leaf</tissue>
    </source>
</reference>
<proteinExistence type="predicted"/>
<organism evidence="3 4">
    <name type="scientific">Tagetes erecta</name>
    <name type="common">African marigold</name>
    <dbReference type="NCBI Taxonomy" id="13708"/>
    <lineage>
        <taxon>Eukaryota</taxon>
        <taxon>Viridiplantae</taxon>
        <taxon>Streptophyta</taxon>
        <taxon>Embryophyta</taxon>
        <taxon>Tracheophyta</taxon>
        <taxon>Spermatophyta</taxon>
        <taxon>Magnoliopsida</taxon>
        <taxon>eudicotyledons</taxon>
        <taxon>Gunneridae</taxon>
        <taxon>Pentapetalae</taxon>
        <taxon>asterids</taxon>
        <taxon>campanulids</taxon>
        <taxon>Asterales</taxon>
        <taxon>Asteraceae</taxon>
        <taxon>Asteroideae</taxon>
        <taxon>Heliantheae alliance</taxon>
        <taxon>Tageteae</taxon>
        <taxon>Tagetes</taxon>
    </lineage>
</organism>
<evidence type="ECO:0000313" key="4">
    <source>
        <dbReference type="Proteomes" id="UP001229421"/>
    </source>
</evidence>
<evidence type="ECO:0000259" key="2">
    <source>
        <dbReference type="Pfam" id="PF18210"/>
    </source>
</evidence>
<dbReference type="PANTHER" id="PTHR35707">
    <property type="entry name" value="OS06G0608100 PROTEIN"/>
    <property type="match status" value="1"/>
</dbReference>
<feature type="compositionally biased region" description="Basic and acidic residues" evidence="1">
    <location>
        <begin position="7"/>
        <end position="17"/>
    </location>
</feature>
<accession>A0AAD8KAM5</accession>
<feature type="region of interest" description="Disordered" evidence="1">
    <location>
        <begin position="1"/>
        <end position="108"/>
    </location>
</feature>
<dbReference type="PANTHER" id="PTHR35707:SF1">
    <property type="entry name" value="SPC7 KINETOCHORE PROTEIN DOMAIN-CONTAINING PROTEIN"/>
    <property type="match status" value="1"/>
</dbReference>
<sequence>MASPTTAEDHSNTKTEEGMTAFHKKRSRRVSFAENTSIHIFVRDEEVETPPDPEPPTPAFDDQRFNSVSRQDEDDDDDLDDSGPMLPFFRVLGSPSSGGSTVSATSNDEDNFFGPVSTSFIRRDLIDSATSDDNHDQTLDSTAFSMHFRSLARSDSEGEMKTSTRVHLSSEEKTPTSSNLCSDTRNSMQLTLVNELNSQADVSTFKSSTGSQSDDMSLVGEYHGKYDYGNLSPAMDPLLAEDHNSLHAVTQLSVLKSPEKAGNQNGNEGAFMDFRYGQDDKMQGITSQEEHKEVVSAKHNEAGAADDGSKLLPNKQAVFGVLSNISATQASKSLSPSQSVRDTFTAKTNEPVKDAFGINSSLKFLATSQGTPNYMNMVNQLNDAVEKENESPFLRSMTHLTDKPSRMLLNGVGLFKSPGTVTPSNNPARVTQRASVSSLQKSISKLRVLEASPFSDALNAKLEDSNSRSLARLSKMTSFSKLLEKEGASTNMSGNKTETIENLVPKENCAEVASQLVLASENTLSGEHMHQTNLKSPNIRYGYKDNEKKIGSPQAFNSSSMTLKKATASINGISSNRDEEQPAQHNESLDLGMGRVLGLATASDGVGFLYAKGRENSTPVNIAGSNIEDMVHERNDFLYDAHNNSETRGDLTNLSNNTEHEKCQSVLRGSDISIERMKTSLVLNGRMDEKSCHKNLADEFGRSPSNKETCSVSCNENGDSFHAEDLPSDVSSAERKRKAEHVNTHKIAKIKMSSNFDHELPSDRGMSTIAPNLEHLAEIHTRFFKETKLLSHSVDKMNLHAIDRLVDILGQLQRLKTYQLLSNEFRSQDKRAAETKLILCKFVHEQAKLQLMHVKRERLLKNVQSLASGIQESETLKLNSLQNSLDVQVNSQQSLSDDAKDTQECQVDKDKVTLMTQVIKDTDRRISCLKRSFHISCKMKGELNTVDTIAYANTHLMKRAQRQIIRKDLQLWVVDNLKSSKDHHDVVFNYLELVNQRLTITAGVVSSISIANTLNQMNIQKNFKDIEASTAFGFVFDTGLVQKHLSATSIAQETQMTSSLLGNLVDVMEEIRLAKIELKNLIYARFHTSLGESLVLELYFFNSNSRKKATVTLNTSCLRRGIYPADIVASQIEISVDESQKSSNEKLSAEIAAAVQDLRVGFSRILRLCRCISQFVSLQGKT</sequence>
<keyword evidence="4" id="KW-1185">Reference proteome</keyword>
<dbReference type="AlphaFoldDB" id="A0AAD8KAM5"/>
<gene>
    <name evidence="3" type="ORF">QVD17_27272</name>
</gene>